<evidence type="ECO:0000259" key="2">
    <source>
        <dbReference type="PROSITE" id="PS00022"/>
    </source>
</evidence>
<dbReference type="Proteomes" id="UP000031036">
    <property type="component" value="Unassembled WGS sequence"/>
</dbReference>
<reference evidence="4 5" key="1">
    <citation type="submission" date="2014-11" db="EMBL/GenBank/DDBJ databases">
        <title>Genetic blueprint of the zoonotic pathogen Toxocara canis.</title>
        <authorList>
            <person name="Zhu X.-Q."/>
            <person name="Korhonen P.K."/>
            <person name="Cai H."/>
            <person name="Young N.D."/>
            <person name="Nejsum P."/>
            <person name="von Samson-Himmelstjerna G."/>
            <person name="Boag P.R."/>
            <person name="Tan P."/>
            <person name="Li Q."/>
            <person name="Min J."/>
            <person name="Yang Y."/>
            <person name="Wang X."/>
            <person name="Fang X."/>
            <person name="Hall R.S."/>
            <person name="Hofmann A."/>
            <person name="Sternberg P.W."/>
            <person name="Jex A.R."/>
            <person name="Gasser R.B."/>
        </authorList>
    </citation>
    <scope>NUCLEOTIDE SEQUENCE [LARGE SCALE GENOMIC DNA]</scope>
    <source>
        <strain evidence="4">PN_DK_2014</strain>
    </source>
</reference>
<dbReference type="InterPro" id="IPR000742">
    <property type="entry name" value="EGF"/>
</dbReference>
<dbReference type="OrthoDB" id="5795156at2759"/>
<sequence>MKQDSAVQIVAILRWEYDGRIGRFRAAKCTPSQAIAEIAPSTLISLEAEALTGKHEMPSGRAHQPVEGTTASPIMMLLPLFVILTSNLQFVFAEPYELRIYEGATAGSKMTMSESLERRLMDFRDCFGQLETNVSWVDFNLEKWLFETRTDVVVSTEDMLRGTLRLLCAANKMHSIGFRIQVTRRNRHPPLFSQAEYRFYLPTTLQKQMPIGSVTVIDRDPVIYNSRVQLSVLNDGAEALFDLHQNGTLILTGDASSLPIFKPLRYTLLAVDFGSPQLFALANVTVIPVSVSEAREISVNVATSKYQIFEWKDPEYGTADKFIVSVSRNDAFLYQREVDRSSNIAFFKVFFSKLYLLQKAREISVNVATSKYQIFEWKDPEYGTADKFIVSVSRNDAFLYQREVDRSSNIAFFKIPLELGTGYALLVTAVDVDGETPSKPLPFSVISSELTCEGDCSKGGTPICYHGGFEKVVQYRDNEGTHCSCYDGYSGNDCSGKEHCPIETTVDAFGHVDWEALPVNETASIPCPFGAQGNFLKRMCMWDVSRSAAVWRQISSDESCRKQSSVLIHLGVIGNYARDANSISGIETVYRFIGSLLKVPAFQPNVTNVHFDVRIAEHVIQVFDAIITRDWQQIKGDTTDIQVKMLSLIDDFSRRLPVPYKLASVHYGVAMQTLHRLPDQRAFRSLISPECGVRLPAATRSTRLRAVCMRNSTLHPVIDNANPLVSIEDDIIDGDHQQIQLELRPFTEVINFTCVRYDEKTNGWTTSDMEVISYSKDGFIVCSSGHSGLFSLLPRSMFAENHGLLEDVSASLPALTAVLTIVSCLFLHLVSLFHGRSVEPMLPLLFLLVLLFHIAQLFVLVSPSFIDYVYVYDPHLSLTFNYLVITLAMLVTYISFSVHSKLFALSTDLSSGLHRLVKAVTISLFLIVLPIASTVAAYLFDSSSDRKCALKSSNMMALLTLCVPLCVSALIAFGYCVCIVRQSWAMRRRLQYMGEKDTLSDTLIRISICILVLFVLVLSETFLFVHRTSLANTLLLSACHLLLSLFLSLFFVSFLVLRSYVQTHVSGSGTRSLERKRDLSGGDLLFDAHSKSALPDHLQFVSSSLNSPTSLTNNVSEQQLFTFSEKPMVTIV</sequence>
<feature type="transmembrane region" description="Helical" evidence="1">
    <location>
        <begin position="845"/>
        <end position="866"/>
    </location>
</feature>
<feature type="transmembrane region" description="Helical" evidence="1">
    <location>
        <begin position="955"/>
        <end position="981"/>
    </location>
</feature>
<feature type="transmembrane region" description="Helical" evidence="1">
    <location>
        <begin position="1031"/>
        <end position="1057"/>
    </location>
</feature>
<keyword evidence="1" id="KW-0472">Membrane</keyword>
<feature type="transmembrane region" description="Helical" evidence="1">
    <location>
        <begin position="919"/>
        <end position="940"/>
    </location>
</feature>
<name>A0A0B2UN06_TOXCA</name>
<keyword evidence="5" id="KW-1185">Reference proteome</keyword>
<evidence type="ECO:0000256" key="1">
    <source>
        <dbReference type="SAM" id="Phobius"/>
    </source>
</evidence>
<dbReference type="OMA" id="EWKDPEY"/>
<protein>
    <recommendedName>
        <fullName evidence="2 3">EGF-like domain-containing protein</fullName>
    </recommendedName>
</protein>
<accession>A0A0B2UN06</accession>
<organism evidence="4 5">
    <name type="scientific">Toxocara canis</name>
    <name type="common">Canine roundworm</name>
    <dbReference type="NCBI Taxonomy" id="6265"/>
    <lineage>
        <taxon>Eukaryota</taxon>
        <taxon>Metazoa</taxon>
        <taxon>Ecdysozoa</taxon>
        <taxon>Nematoda</taxon>
        <taxon>Chromadorea</taxon>
        <taxon>Rhabditida</taxon>
        <taxon>Spirurina</taxon>
        <taxon>Ascaridomorpha</taxon>
        <taxon>Ascaridoidea</taxon>
        <taxon>Toxocaridae</taxon>
        <taxon>Toxocara</taxon>
    </lineage>
</organism>
<feature type="domain" description="EGF-like" evidence="2 3">
    <location>
        <begin position="483"/>
        <end position="494"/>
    </location>
</feature>
<gene>
    <name evidence="4" type="ORF">Tcan_04599</name>
</gene>
<evidence type="ECO:0000313" key="4">
    <source>
        <dbReference type="EMBL" id="KHN72391.1"/>
    </source>
</evidence>
<dbReference type="PROSITE" id="PS01186">
    <property type="entry name" value="EGF_2"/>
    <property type="match status" value="1"/>
</dbReference>
<proteinExistence type="predicted"/>
<keyword evidence="1" id="KW-0812">Transmembrane</keyword>
<comment type="caution">
    <text evidence="4">The sequence shown here is derived from an EMBL/GenBank/DDBJ whole genome shotgun (WGS) entry which is preliminary data.</text>
</comment>
<evidence type="ECO:0000313" key="5">
    <source>
        <dbReference type="Proteomes" id="UP000031036"/>
    </source>
</evidence>
<dbReference type="GO" id="GO:0005509">
    <property type="term" value="F:calcium ion binding"/>
    <property type="evidence" value="ECO:0007669"/>
    <property type="project" value="InterPro"/>
</dbReference>
<dbReference type="AlphaFoldDB" id="A0A0B2UN06"/>
<feature type="transmembrane region" description="Helical" evidence="1">
    <location>
        <begin position="1002"/>
        <end position="1025"/>
    </location>
</feature>
<feature type="transmembrane region" description="Helical" evidence="1">
    <location>
        <begin position="878"/>
        <end position="898"/>
    </location>
</feature>
<dbReference type="EMBL" id="JPKZ01003255">
    <property type="protein sequence ID" value="KHN72391.1"/>
    <property type="molecule type" value="Genomic_DNA"/>
</dbReference>
<dbReference type="PROSITE" id="PS00022">
    <property type="entry name" value="EGF_1"/>
    <property type="match status" value="1"/>
</dbReference>
<dbReference type="InterPro" id="IPR015919">
    <property type="entry name" value="Cadherin-like_sf"/>
</dbReference>
<keyword evidence="1" id="KW-1133">Transmembrane helix</keyword>
<dbReference type="CDD" id="cd11304">
    <property type="entry name" value="Cadherin_repeat"/>
    <property type="match status" value="1"/>
</dbReference>
<dbReference type="GO" id="GO:0016020">
    <property type="term" value="C:membrane"/>
    <property type="evidence" value="ECO:0007669"/>
    <property type="project" value="InterPro"/>
</dbReference>
<feature type="transmembrane region" description="Helical" evidence="1">
    <location>
        <begin position="812"/>
        <end position="833"/>
    </location>
</feature>
<dbReference type="SUPFAM" id="SSF49313">
    <property type="entry name" value="Cadherin-like"/>
    <property type="match status" value="1"/>
</dbReference>
<evidence type="ECO:0000259" key="3">
    <source>
        <dbReference type="PROSITE" id="PS01186"/>
    </source>
</evidence>
<dbReference type="Gene3D" id="2.60.40.60">
    <property type="entry name" value="Cadherins"/>
    <property type="match status" value="1"/>
</dbReference>